<feature type="transmembrane region" description="Helical" evidence="1">
    <location>
        <begin position="12"/>
        <end position="31"/>
    </location>
</feature>
<feature type="transmembrane region" description="Helical" evidence="1">
    <location>
        <begin position="100"/>
        <end position="120"/>
    </location>
</feature>
<feature type="transmembrane region" description="Helical" evidence="1">
    <location>
        <begin position="37"/>
        <end position="56"/>
    </location>
</feature>
<feature type="transmembrane region" description="Helical" evidence="1">
    <location>
        <begin position="132"/>
        <end position="156"/>
    </location>
</feature>
<feature type="transmembrane region" description="Helical" evidence="1">
    <location>
        <begin position="168"/>
        <end position="188"/>
    </location>
</feature>
<keyword evidence="1" id="KW-1133">Transmembrane helix</keyword>
<dbReference type="AlphaFoldDB" id="A0A2M8KUS9"/>
<name>A0A2M8KUS9_9BACT</name>
<sequence>MKKIFAEVVSRVLDPVWEIPIAIMLAIVFAVREGLRWRFLGLILFIDAVVPMIFFLMMLYHKQINDWDIQNRAQRIPLYLFTLICHLGGLWLAHELGKAELVNVLSVFYGVAIVFFVITLKWKISLHAGVNAVLITTINMFYDWQYAWLYILLYLVMWARVYQKHHTWAQVILGALLGGGMVAVGMWLV</sequence>
<dbReference type="EMBL" id="PFEE01000044">
    <property type="protein sequence ID" value="PJE63682.1"/>
    <property type="molecule type" value="Genomic_DNA"/>
</dbReference>
<comment type="caution">
    <text evidence="2">The sequence shown here is derived from an EMBL/GenBank/DDBJ whole genome shotgun (WGS) entry which is preliminary data.</text>
</comment>
<keyword evidence="1" id="KW-0472">Membrane</keyword>
<organism evidence="2 3">
    <name type="scientific">Candidatus Roizmanbacteria bacterium CG10_big_fil_rev_8_21_14_0_10_45_7</name>
    <dbReference type="NCBI Taxonomy" id="1974854"/>
    <lineage>
        <taxon>Bacteria</taxon>
        <taxon>Candidatus Roizmaniibacteriota</taxon>
    </lineage>
</organism>
<protein>
    <recommendedName>
        <fullName evidence="4">Phosphatidic acid phosphatase type 2/haloperoxidase domain-containing protein</fullName>
    </recommendedName>
</protein>
<accession>A0A2M8KUS9</accession>
<reference evidence="3" key="1">
    <citation type="submission" date="2017-09" db="EMBL/GenBank/DDBJ databases">
        <title>Depth-based differentiation of microbial function through sediment-hosted aquifers and enrichment of novel symbionts in the deep terrestrial subsurface.</title>
        <authorList>
            <person name="Probst A.J."/>
            <person name="Ladd B."/>
            <person name="Jarett J.K."/>
            <person name="Geller-Mcgrath D.E."/>
            <person name="Sieber C.M.K."/>
            <person name="Emerson J.B."/>
            <person name="Anantharaman K."/>
            <person name="Thomas B.C."/>
            <person name="Malmstrom R."/>
            <person name="Stieglmeier M."/>
            <person name="Klingl A."/>
            <person name="Woyke T."/>
            <person name="Ryan C.M."/>
            <person name="Banfield J.F."/>
        </authorList>
    </citation>
    <scope>NUCLEOTIDE SEQUENCE [LARGE SCALE GENOMIC DNA]</scope>
</reference>
<keyword evidence="1" id="KW-0812">Transmembrane</keyword>
<evidence type="ECO:0000313" key="2">
    <source>
        <dbReference type="EMBL" id="PJE63682.1"/>
    </source>
</evidence>
<evidence type="ECO:0008006" key="4">
    <source>
        <dbReference type="Google" id="ProtNLM"/>
    </source>
</evidence>
<proteinExistence type="predicted"/>
<dbReference type="Proteomes" id="UP000231569">
    <property type="component" value="Unassembled WGS sequence"/>
</dbReference>
<feature type="transmembrane region" description="Helical" evidence="1">
    <location>
        <begin position="76"/>
        <end position="94"/>
    </location>
</feature>
<gene>
    <name evidence="2" type="ORF">COU89_01995</name>
</gene>
<evidence type="ECO:0000313" key="3">
    <source>
        <dbReference type="Proteomes" id="UP000231569"/>
    </source>
</evidence>
<evidence type="ECO:0000256" key="1">
    <source>
        <dbReference type="SAM" id="Phobius"/>
    </source>
</evidence>